<dbReference type="InterPro" id="IPR020449">
    <property type="entry name" value="Tscrpt_reg_AraC-type_HTH"/>
</dbReference>
<dbReference type="OrthoDB" id="792101at2"/>
<dbReference type="SUPFAM" id="SSF46689">
    <property type="entry name" value="Homeodomain-like"/>
    <property type="match status" value="2"/>
</dbReference>
<name>A0A1G7YMT5_9BACT</name>
<accession>A0A1G7YMT5</accession>
<gene>
    <name evidence="5" type="ORF">SAMN04487996_12668</name>
</gene>
<keyword evidence="6" id="KW-1185">Reference proteome</keyword>
<evidence type="ECO:0000256" key="3">
    <source>
        <dbReference type="ARBA" id="ARBA00023163"/>
    </source>
</evidence>
<dbReference type="Proteomes" id="UP000198748">
    <property type="component" value="Unassembled WGS sequence"/>
</dbReference>
<dbReference type="PROSITE" id="PS00041">
    <property type="entry name" value="HTH_ARAC_FAMILY_1"/>
    <property type="match status" value="1"/>
</dbReference>
<dbReference type="RefSeq" id="WP_090157161.1">
    <property type="nucleotide sequence ID" value="NZ_FNAN01000026.1"/>
</dbReference>
<dbReference type="PANTHER" id="PTHR43280:SF27">
    <property type="entry name" value="TRANSCRIPTIONAL REGULATOR MTLR"/>
    <property type="match status" value="1"/>
</dbReference>
<keyword evidence="3" id="KW-0804">Transcription</keyword>
<evidence type="ECO:0000259" key="4">
    <source>
        <dbReference type="PROSITE" id="PS01124"/>
    </source>
</evidence>
<dbReference type="PROSITE" id="PS01124">
    <property type="entry name" value="HTH_ARAC_FAMILY_2"/>
    <property type="match status" value="1"/>
</dbReference>
<proteinExistence type="predicted"/>
<evidence type="ECO:0000313" key="5">
    <source>
        <dbReference type="EMBL" id="SDG97539.1"/>
    </source>
</evidence>
<dbReference type="PRINTS" id="PR00032">
    <property type="entry name" value="HTHARAC"/>
</dbReference>
<evidence type="ECO:0000313" key="6">
    <source>
        <dbReference type="Proteomes" id="UP000198748"/>
    </source>
</evidence>
<feature type="domain" description="HTH araC/xylS-type" evidence="4">
    <location>
        <begin position="188"/>
        <end position="286"/>
    </location>
</feature>
<evidence type="ECO:0000256" key="1">
    <source>
        <dbReference type="ARBA" id="ARBA00023015"/>
    </source>
</evidence>
<protein>
    <submittedName>
        <fullName evidence="5">AraC-type DNA-binding protein</fullName>
    </submittedName>
</protein>
<sequence>MSEIYREITPLTQYDCFTVFDRKKTIFDFPLHSHEEFELNLILSGKGVKRVVGDHTEVIDDVELVLVGNNLPHGWLTHSYRWEEGMPEIVEVTVQFHRDLFDDKFLKRNQLFFVRSLLEKSAKGIAFSRETIERIKPRLTSLAQKSGFDSMLELMSILHDLSVSRDMRTLSSSTFTDDDVNFNSRRIEKVFAFMRNNYDKDVNLAGVAKLAGMSEVSFSRFIKKRTGKTFVESLNEIRLGHASRSLINTSNTVSEIAYKCGFNNLSYFNRVFKTRNGCTPKEFRDNYSGTRTFV</sequence>
<dbReference type="InterPro" id="IPR018062">
    <property type="entry name" value="HTH_AraC-typ_CS"/>
</dbReference>
<dbReference type="SUPFAM" id="SSF51182">
    <property type="entry name" value="RmlC-like cupins"/>
    <property type="match status" value="1"/>
</dbReference>
<dbReference type="InterPro" id="IPR011051">
    <property type="entry name" value="RmlC_Cupin_sf"/>
</dbReference>
<keyword evidence="2 5" id="KW-0238">DNA-binding</keyword>
<dbReference type="PANTHER" id="PTHR43280">
    <property type="entry name" value="ARAC-FAMILY TRANSCRIPTIONAL REGULATOR"/>
    <property type="match status" value="1"/>
</dbReference>
<dbReference type="AlphaFoldDB" id="A0A1G7YMT5"/>
<dbReference type="EMBL" id="FNAN01000026">
    <property type="protein sequence ID" value="SDG97539.1"/>
    <property type="molecule type" value="Genomic_DNA"/>
</dbReference>
<dbReference type="Pfam" id="PF12833">
    <property type="entry name" value="HTH_18"/>
    <property type="match status" value="1"/>
</dbReference>
<organism evidence="5 6">
    <name type="scientific">Dyadobacter soli</name>
    <dbReference type="NCBI Taxonomy" id="659014"/>
    <lineage>
        <taxon>Bacteria</taxon>
        <taxon>Pseudomonadati</taxon>
        <taxon>Bacteroidota</taxon>
        <taxon>Cytophagia</taxon>
        <taxon>Cytophagales</taxon>
        <taxon>Spirosomataceae</taxon>
        <taxon>Dyadobacter</taxon>
    </lineage>
</organism>
<dbReference type="GO" id="GO:0043565">
    <property type="term" value="F:sequence-specific DNA binding"/>
    <property type="evidence" value="ECO:0007669"/>
    <property type="project" value="InterPro"/>
</dbReference>
<dbReference type="STRING" id="659014.SAMN04487996_12668"/>
<reference evidence="6" key="1">
    <citation type="submission" date="2016-10" db="EMBL/GenBank/DDBJ databases">
        <authorList>
            <person name="Varghese N."/>
            <person name="Submissions S."/>
        </authorList>
    </citation>
    <scope>NUCLEOTIDE SEQUENCE [LARGE SCALE GENOMIC DNA]</scope>
    <source>
        <strain evidence="6">DSM 25329</strain>
    </source>
</reference>
<evidence type="ECO:0000256" key="2">
    <source>
        <dbReference type="ARBA" id="ARBA00023125"/>
    </source>
</evidence>
<dbReference type="InterPro" id="IPR009057">
    <property type="entry name" value="Homeodomain-like_sf"/>
</dbReference>
<dbReference type="GO" id="GO:0003700">
    <property type="term" value="F:DNA-binding transcription factor activity"/>
    <property type="evidence" value="ECO:0007669"/>
    <property type="project" value="InterPro"/>
</dbReference>
<keyword evidence="1" id="KW-0805">Transcription regulation</keyword>
<dbReference type="InterPro" id="IPR018060">
    <property type="entry name" value="HTH_AraC"/>
</dbReference>
<dbReference type="Gene3D" id="1.10.10.60">
    <property type="entry name" value="Homeodomain-like"/>
    <property type="match status" value="2"/>
</dbReference>
<dbReference type="SMART" id="SM00342">
    <property type="entry name" value="HTH_ARAC"/>
    <property type="match status" value="1"/>
</dbReference>